<evidence type="ECO:0000256" key="6">
    <source>
        <dbReference type="ARBA" id="ARBA00022898"/>
    </source>
</evidence>
<dbReference type="Gene3D" id="3.40.640.10">
    <property type="entry name" value="Type I PLP-dependent aspartate aminotransferase-like (Major domain)"/>
    <property type="match status" value="1"/>
</dbReference>
<dbReference type="GO" id="GO:0004648">
    <property type="term" value="F:O-phospho-L-serine:2-oxoglutarate aminotransferase activity"/>
    <property type="evidence" value="ECO:0007669"/>
    <property type="project" value="UniProtKB-EC"/>
</dbReference>
<evidence type="ECO:0000256" key="10">
    <source>
        <dbReference type="ARBA" id="ARBA00049007"/>
    </source>
</evidence>
<reference evidence="15" key="1">
    <citation type="journal article" date="2019" name="Int. J. Syst. Evol. Microbiol.">
        <title>The Global Catalogue of Microorganisms (GCM) 10K type strain sequencing project: providing services to taxonomists for standard genome sequencing and annotation.</title>
        <authorList>
            <consortium name="The Broad Institute Genomics Platform"/>
            <consortium name="The Broad Institute Genome Sequencing Center for Infectious Disease"/>
            <person name="Wu L."/>
            <person name="Ma J."/>
        </authorList>
    </citation>
    <scope>NUCLEOTIDE SEQUENCE [LARGE SCALE GENOMIC DNA]</scope>
    <source>
        <strain evidence="15">KACC 11407</strain>
    </source>
</reference>
<evidence type="ECO:0000259" key="13">
    <source>
        <dbReference type="Pfam" id="PF00266"/>
    </source>
</evidence>
<feature type="binding site" evidence="11">
    <location>
        <position position="172"/>
    </location>
    <ligand>
        <name>pyridoxal 5'-phosphate</name>
        <dbReference type="ChEBI" id="CHEBI:597326"/>
    </ligand>
</feature>
<dbReference type="InterPro" id="IPR015424">
    <property type="entry name" value="PyrdxlP-dep_Trfase"/>
</dbReference>
<keyword evidence="15" id="KW-1185">Reference proteome</keyword>
<organism evidence="14 15">
    <name type="scientific">Lysobacter yangpyeongensis</name>
    <dbReference type="NCBI Taxonomy" id="346182"/>
    <lineage>
        <taxon>Bacteria</taxon>
        <taxon>Pseudomonadati</taxon>
        <taxon>Pseudomonadota</taxon>
        <taxon>Gammaproteobacteria</taxon>
        <taxon>Lysobacterales</taxon>
        <taxon>Lysobacteraceae</taxon>
        <taxon>Lysobacter</taxon>
    </lineage>
</organism>
<dbReference type="NCBIfam" id="TIGR01364">
    <property type="entry name" value="serC_1"/>
    <property type="match status" value="1"/>
</dbReference>
<accession>A0ABW0SJE5</accession>
<dbReference type="NCBIfam" id="NF003764">
    <property type="entry name" value="PRK05355.1"/>
    <property type="match status" value="1"/>
</dbReference>
<evidence type="ECO:0000256" key="11">
    <source>
        <dbReference type="HAMAP-Rule" id="MF_00160"/>
    </source>
</evidence>
<evidence type="ECO:0000256" key="1">
    <source>
        <dbReference type="ARBA" id="ARBA00005099"/>
    </source>
</evidence>
<comment type="pathway">
    <text evidence="11">Cofactor biosynthesis; pyridoxine 5'-phosphate biosynthesis; pyridoxine 5'-phosphate from D-erythrose 4-phosphate: step 3/5.</text>
</comment>
<dbReference type="EC" id="2.6.1.52" evidence="11"/>
<keyword evidence="6 11" id="KW-0663">Pyridoxal phosphate</keyword>
<comment type="pathway">
    <text evidence="1 11 12">Amino-acid biosynthesis; L-serine biosynthesis; L-serine from 3-phospho-D-glycerate: step 2/3.</text>
</comment>
<comment type="catalytic activity">
    <reaction evidence="10 11 12">
        <text>O-phospho-L-serine + 2-oxoglutarate = 3-phosphooxypyruvate + L-glutamate</text>
        <dbReference type="Rhea" id="RHEA:14329"/>
        <dbReference type="ChEBI" id="CHEBI:16810"/>
        <dbReference type="ChEBI" id="CHEBI:18110"/>
        <dbReference type="ChEBI" id="CHEBI:29985"/>
        <dbReference type="ChEBI" id="CHEBI:57524"/>
        <dbReference type="EC" id="2.6.1.52"/>
    </reaction>
</comment>
<dbReference type="InterPro" id="IPR015422">
    <property type="entry name" value="PyrdxlP-dep_Trfase_small"/>
</dbReference>
<feature type="modified residue" description="N6-(pyridoxal phosphate)lysine" evidence="11">
    <location>
        <position position="196"/>
    </location>
</feature>
<gene>
    <name evidence="11 14" type="primary">serC</name>
    <name evidence="14" type="ORF">ACFPN1_01905</name>
</gene>
<comment type="caution">
    <text evidence="14">The sequence shown here is derived from an EMBL/GenBank/DDBJ whole genome shotgun (WGS) entry which is preliminary data.</text>
</comment>
<dbReference type="EMBL" id="JBHSNM010000001">
    <property type="protein sequence ID" value="MFC5568819.1"/>
    <property type="molecule type" value="Genomic_DNA"/>
</dbReference>
<proteinExistence type="inferred from homology"/>
<feature type="binding site" evidence="11">
    <location>
        <position position="42"/>
    </location>
    <ligand>
        <name>L-glutamate</name>
        <dbReference type="ChEBI" id="CHEBI:29985"/>
    </ligand>
</feature>
<evidence type="ECO:0000256" key="5">
    <source>
        <dbReference type="ARBA" id="ARBA00022679"/>
    </source>
</evidence>
<feature type="domain" description="Aminotransferase class V" evidence="13">
    <location>
        <begin position="5"/>
        <end position="349"/>
    </location>
</feature>
<dbReference type="InterPro" id="IPR022278">
    <property type="entry name" value="Pser_aminoTfrase"/>
</dbReference>
<evidence type="ECO:0000256" key="9">
    <source>
        <dbReference type="ARBA" id="ARBA00047630"/>
    </source>
</evidence>
<dbReference type="Pfam" id="PF00266">
    <property type="entry name" value="Aminotran_5"/>
    <property type="match status" value="1"/>
</dbReference>
<comment type="subcellular location">
    <subcellularLocation>
        <location evidence="11">Cytoplasm</location>
    </subcellularLocation>
</comment>
<comment type="caution">
    <text evidence="11">Lacks conserved residue(s) required for the propagation of feature annotation.</text>
</comment>
<comment type="subunit">
    <text evidence="11">Homodimer.</text>
</comment>
<dbReference type="InterPro" id="IPR000192">
    <property type="entry name" value="Aminotrans_V_dom"/>
</dbReference>
<evidence type="ECO:0000256" key="2">
    <source>
        <dbReference type="ARBA" id="ARBA00006904"/>
    </source>
</evidence>
<keyword evidence="7 11" id="KW-0664">Pyridoxine biosynthesis</keyword>
<comment type="similarity">
    <text evidence="2 11">Belongs to the class-V pyridoxal-phosphate-dependent aminotransferase family. SerC subfamily.</text>
</comment>
<evidence type="ECO:0000256" key="4">
    <source>
        <dbReference type="ARBA" id="ARBA00022605"/>
    </source>
</evidence>
<sequence length="361" mass="39453">MSRVHNFAAGPAALPESVLRQAQEEMLDWHGVGASIVELSHRGPEFIQVATEAEADLRRLLSIPDNYAVLFLGGGATTVQALLPLNFAAPGQAADYVLSGHWGKTAIKQARPYVAAHVAATSEADGFRTIPAREGWQLSKDAAYVHITANETIHGVEFRDTPDVGDVPLFADFSSSIASEPIDVSRYGVIYAGAQKNLGPVGVTVVIIRRDLLERAGQPRADILDYRSHVKGESMLNTPPSWNWYLLGLTVKWMLAEGGVDEFARRSARKSGLLYDVIDNSGGFYRNEVDKAVRSRMNVPFFLHDDALDKPFLKEAAEVGLISLKGHRALGGMRASIYNAMPEAGVQALADFMRDFQRRHG</sequence>
<dbReference type="SUPFAM" id="SSF53383">
    <property type="entry name" value="PLP-dependent transferases"/>
    <property type="match status" value="1"/>
</dbReference>
<evidence type="ECO:0000313" key="15">
    <source>
        <dbReference type="Proteomes" id="UP001596036"/>
    </source>
</evidence>
<keyword evidence="11" id="KW-0963">Cytoplasm</keyword>
<keyword evidence="3 11" id="KW-0032">Aminotransferase</keyword>
<dbReference type="HAMAP" id="MF_00160">
    <property type="entry name" value="SerC_aminotrans_5"/>
    <property type="match status" value="1"/>
</dbReference>
<dbReference type="PROSITE" id="PS00595">
    <property type="entry name" value="AA_TRANSFER_CLASS_5"/>
    <property type="match status" value="1"/>
</dbReference>
<keyword evidence="5 11" id="KW-0808">Transferase</keyword>
<protein>
    <recommendedName>
        <fullName evidence="11">Phosphoserine aminotransferase</fullName>
        <ecNumber evidence="11">2.6.1.52</ecNumber>
    </recommendedName>
    <alternativeName>
        <fullName evidence="11">Phosphohydroxythreonine aminotransferase</fullName>
        <shortName evidence="11">PSAT</shortName>
    </alternativeName>
</protein>
<comment type="cofactor">
    <cofactor evidence="11">
        <name>pyridoxal 5'-phosphate</name>
        <dbReference type="ChEBI" id="CHEBI:597326"/>
    </cofactor>
    <text evidence="11">Binds 1 pyridoxal phosphate per subunit.</text>
</comment>
<dbReference type="PANTHER" id="PTHR43247">
    <property type="entry name" value="PHOSPHOSERINE AMINOTRANSFERASE"/>
    <property type="match status" value="1"/>
</dbReference>
<evidence type="ECO:0000256" key="8">
    <source>
        <dbReference type="ARBA" id="ARBA00023299"/>
    </source>
</evidence>
<evidence type="ECO:0000256" key="3">
    <source>
        <dbReference type="ARBA" id="ARBA00022576"/>
    </source>
</evidence>
<feature type="binding site" evidence="11">
    <location>
        <position position="102"/>
    </location>
    <ligand>
        <name>pyridoxal 5'-phosphate</name>
        <dbReference type="ChEBI" id="CHEBI:597326"/>
    </ligand>
</feature>
<feature type="binding site" evidence="11">
    <location>
        <begin position="76"/>
        <end position="77"/>
    </location>
    <ligand>
        <name>pyridoxal 5'-phosphate</name>
        <dbReference type="ChEBI" id="CHEBI:597326"/>
    </ligand>
</feature>
<evidence type="ECO:0000313" key="14">
    <source>
        <dbReference type="EMBL" id="MFC5568819.1"/>
    </source>
</evidence>
<dbReference type="Gene3D" id="3.90.1150.10">
    <property type="entry name" value="Aspartate Aminotransferase, domain 1"/>
    <property type="match status" value="1"/>
</dbReference>
<keyword evidence="8 11" id="KW-0718">Serine biosynthesis</keyword>
<name>A0ABW0SJE5_9GAMM</name>
<feature type="binding site" evidence="11">
    <location>
        <begin position="237"/>
        <end position="238"/>
    </location>
    <ligand>
        <name>pyridoxal 5'-phosphate</name>
        <dbReference type="ChEBI" id="CHEBI:597326"/>
    </ligand>
</feature>
<dbReference type="InterPro" id="IPR020578">
    <property type="entry name" value="Aminotrans_V_PyrdxlP_BS"/>
</dbReference>
<keyword evidence="4 11" id="KW-0028">Amino-acid biosynthesis</keyword>
<dbReference type="RefSeq" id="WP_386752508.1">
    <property type="nucleotide sequence ID" value="NZ_JBHSNM010000001.1"/>
</dbReference>
<feature type="binding site" evidence="11">
    <location>
        <position position="195"/>
    </location>
    <ligand>
        <name>pyridoxal 5'-phosphate</name>
        <dbReference type="ChEBI" id="CHEBI:597326"/>
    </ligand>
</feature>
<dbReference type="PIRSF" id="PIRSF000525">
    <property type="entry name" value="SerC"/>
    <property type="match status" value="1"/>
</dbReference>
<dbReference type="Proteomes" id="UP001596036">
    <property type="component" value="Unassembled WGS sequence"/>
</dbReference>
<dbReference type="PANTHER" id="PTHR43247:SF1">
    <property type="entry name" value="PHOSPHOSERINE AMINOTRANSFERASE"/>
    <property type="match status" value="1"/>
</dbReference>
<evidence type="ECO:0000256" key="7">
    <source>
        <dbReference type="ARBA" id="ARBA00023096"/>
    </source>
</evidence>
<dbReference type="InterPro" id="IPR015421">
    <property type="entry name" value="PyrdxlP-dep_Trfase_major"/>
</dbReference>
<feature type="binding site" evidence="11">
    <location>
        <position position="152"/>
    </location>
    <ligand>
        <name>pyridoxal 5'-phosphate</name>
        <dbReference type="ChEBI" id="CHEBI:597326"/>
    </ligand>
</feature>
<evidence type="ECO:0000256" key="12">
    <source>
        <dbReference type="RuleBase" id="RU004505"/>
    </source>
</evidence>
<comment type="catalytic activity">
    <reaction evidence="9 11">
        <text>4-(phosphooxy)-L-threonine + 2-oxoglutarate = (R)-3-hydroxy-2-oxo-4-phosphooxybutanoate + L-glutamate</text>
        <dbReference type="Rhea" id="RHEA:16573"/>
        <dbReference type="ChEBI" id="CHEBI:16810"/>
        <dbReference type="ChEBI" id="CHEBI:29985"/>
        <dbReference type="ChEBI" id="CHEBI:58452"/>
        <dbReference type="ChEBI" id="CHEBI:58538"/>
        <dbReference type="EC" id="2.6.1.52"/>
    </reaction>
</comment>
<comment type="function">
    <text evidence="11">Catalyzes the reversible conversion of 3-phosphohydroxypyruvate to phosphoserine and of 3-hydroxy-2-oxo-4-phosphonooxybutanoate to phosphohydroxythreonine.</text>
</comment>